<accession>A0AAV6I7I5</accession>
<name>A0AAV6I7I5_9ERIC</name>
<sequence length="330" mass="38103">MEYAYTPQCSEYVQEQFTSAQWFPEPSYDCYSNIYNSGWENHPNFTWTQEPLNQCYASSPRLAFSNSFDPCASYPTSLQHPYQHQAPPPPQKYSIDFQEKMLQAFEEFRACKQERTQLLHSQTQSLSKIEAYADQIEIVINGWEENTLSNNEEIVDTGYKEDTWEEEDIEQVVDTEYGEDAWDVGESITIFEDSRIEEVVLSKESIDCSPPALSSTFETMSSDQMLNLQLQVLPQETMYVPLGPVETFTMVTPLHVTQTHGKRVDGECQDFQSKVEWDFVLGCDPLIPTYRMSTMTLLVKDTFPWYADHVHILDIKLSASWKAIQVSFAI</sequence>
<comment type="caution">
    <text evidence="1">The sequence shown here is derived from an EMBL/GenBank/DDBJ whole genome shotgun (WGS) entry which is preliminary data.</text>
</comment>
<organism evidence="1 2">
    <name type="scientific">Rhododendron griersonianum</name>
    <dbReference type="NCBI Taxonomy" id="479676"/>
    <lineage>
        <taxon>Eukaryota</taxon>
        <taxon>Viridiplantae</taxon>
        <taxon>Streptophyta</taxon>
        <taxon>Embryophyta</taxon>
        <taxon>Tracheophyta</taxon>
        <taxon>Spermatophyta</taxon>
        <taxon>Magnoliopsida</taxon>
        <taxon>eudicotyledons</taxon>
        <taxon>Gunneridae</taxon>
        <taxon>Pentapetalae</taxon>
        <taxon>asterids</taxon>
        <taxon>Ericales</taxon>
        <taxon>Ericaceae</taxon>
        <taxon>Ericoideae</taxon>
        <taxon>Rhodoreae</taxon>
        <taxon>Rhododendron</taxon>
    </lineage>
</organism>
<evidence type="ECO:0000313" key="2">
    <source>
        <dbReference type="Proteomes" id="UP000823749"/>
    </source>
</evidence>
<dbReference type="AlphaFoldDB" id="A0AAV6I7I5"/>
<keyword evidence="2" id="KW-1185">Reference proteome</keyword>
<dbReference type="Proteomes" id="UP000823749">
    <property type="component" value="Chromosome 11"/>
</dbReference>
<dbReference type="EMBL" id="JACTNZ010000011">
    <property type="protein sequence ID" value="KAG5523730.1"/>
    <property type="molecule type" value="Genomic_DNA"/>
</dbReference>
<protein>
    <submittedName>
        <fullName evidence="1">Uncharacterized protein</fullName>
    </submittedName>
</protein>
<evidence type="ECO:0000313" key="1">
    <source>
        <dbReference type="EMBL" id="KAG5523730.1"/>
    </source>
</evidence>
<proteinExistence type="predicted"/>
<gene>
    <name evidence="1" type="ORF">RHGRI_030648</name>
</gene>
<reference evidence="1" key="1">
    <citation type="submission" date="2020-08" db="EMBL/GenBank/DDBJ databases">
        <title>Plant Genome Project.</title>
        <authorList>
            <person name="Zhang R.-G."/>
        </authorList>
    </citation>
    <scope>NUCLEOTIDE SEQUENCE</scope>
    <source>
        <strain evidence="1">WSP0</strain>
        <tissue evidence="1">Leaf</tissue>
    </source>
</reference>